<name>A0A914VVM8_9BILA</name>
<reference evidence="2" key="1">
    <citation type="submission" date="2022-11" db="UniProtKB">
        <authorList>
            <consortium name="WormBaseParasite"/>
        </authorList>
    </citation>
    <scope>IDENTIFICATION</scope>
</reference>
<dbReference type="PANTHER" id="PTHR31362">
    <property type="entry name" value="GLYCOSYLTRANSFERASE STELLO1-RELATED"/>
    <property type="match status" value="1"/>
</dbReference>
<dbReference type="Proteomes" id="UP000887566">
    <property type="component" value="Unplaced"/>
</dbReference>
<evidence type="ECO:0000313" key="2">
    <source>
        <dbReference type="WBParaSite" id="PSAMB.scaffold2569size22514.g18260.t1"/>
    </source>
</evidence>
<dbReference type="Pfam" id="PF03385">
    <property type="entry name" value="STELLO"/>
    <property type="match status" value="1"/>
</dbReference>
<organism evidence="1 2">
    <name type="scientific">Plectus sambesii</name>
    <dbReference type="NCBI Taxonomy" id="2011161"/>
    <lineage>
        <taxon>Eukaryota</taxon>
        <taxon>Metazoa</taxon>
        <taxon>Ecdysozoa</taxon>
        <taxon>Nematoda</taxon>
        <taxon>Chromadorea</taxon>
        <taxon>Plectida</taxon>
        <taxon>Plectina</taxon>
        <taxon>Plectoidea</taxon>
        <taxon>Plectidae</taxon>
        <taxon>Plectus</taxon>
    </lineage>
</organism>
<protein>
    <submittedName>
        <fullName evidence="2">Uncharacterized protein</fullName>
    </submittedName>
</protein>
<accession>A0A914VVM8</accession>
<dbReference type="InterPro" id="IPR005049">
    <property type="entry name" value="STL-like"/>
</dbReference>
<sequence length="365" mass="41364">MVLIYFTDLYDYHWDNSINLLAATQMQQIVASGQSDKWIVVTTINYPTDAVKALAEQTGWRVVIVADKKTPTDWSLAGCDFLSIDMQKQLNFAVSSLIPYNSYTRKMIGYLYAIQNGAQWIYDTDDDNQPVDVGIKLFDTQSTVSGLSYGEECYPDCNSTRPLFNAYAFWGQPDIWPRGYPLEEVRKVNNETQYTLCKTQRVPAIQQGLVLQDPDVDAVYRLLNADEATGLDVNFNRHAPPIILNPGTFCPFNSQNTLFHYNAFWSLFLPVSVAFRVTDIWRGYFAQKLLHLSGNRLGFYPVNAIQKRNAHSYLADFKDETQLYVDAGKMVEFISKWTSAFVFMELNGASGAVHGGIKTMSAEML</sequence>
<proteinExistence type="predicted"/>
<dbReference type="PANTHER" id="PTHR31362:SF0">
    <property type="entry name" value="EXOSTOSIN DOMAIN-CONTAINING PROTEIN-RELATED"/>
    <property type="match status" value="1"/>
</dbReference>
<evidence type="ECO:0000313" key="1">
    <source>
        <dbReference type="Proteomes" id="UP000887566"/>
    </source>
</evidence>
<dbReference type="AlphaFoldDB" id="A0A914VVM8"/>
<keyword evidence="1" id="KW-1185">Reference proteome</keyword>
<dbReference type="WBParaSite" id="PSAMB.scaffold2569size22514.g18260.t1">
    <property type="protein sequence ID" value="PSAMB.scaffold2569size22514.g18260.t1"/>
    <property type="gene ID" value="PSAMB.scaffold2569size22514.g18260"/>
</dbReference>